<reference evidence="3 4" key="1">
    <citation type="journal article" date="2016" name="Nat. Commun.">
        <title>Thousands of microbial genomes shed light on interconnected biogeochemical processes in an aquifer system.</title>
        <authorList>
            <person name="Anantharaman K."/>
            <person name="Brown C.T."/>
            <person name="Hug L.A."/>
            <person name="Sharon I."/>
            <person name="Castelle C.J."/>
            <person name="Probst A.J."/>
            <person name="Thomas B.C."/>
            <person name="Singh A."/>
            <person name="Wilkins M.J."/>
            <person name="Karaoz U."/>
            <person name="Brodie E.L."/>
            <person name="Williams K.H."/>
            <person name="Hubbard S.S."/>
            <person name="Banfield J.F."/>
        </authorList>
    </citation>
    <scope>NUCLEOTIDE SEQUENCE [LARGE SCALE GENOMIC DNA]</scope>
</reference>
<evidence type="ECO:0000259" key="2">
    <source>
        <dbReference type="Pfam" id="PF01734"/>
    </source>
</evidence>
<dbReference type="GO" id="GO:0006629">
    <property type="term" value="P:lipid metabolic process"/>
    <property type="evidence" value="ECO:0007669"/>
    <property type="project" value="UniProtKB-KW"/>
</dbReference>
<dbReference type="Proteomes" id="UP000177626">
    <property type="component" value="Unassembled WGS sequence"/>
</dbReference>
<protein>
    <recommendedName>
        <fullName evidence="2">PNPLA domain-containing protein</fullName>
    </recommendedName>
</protein>
<dbReference type="Pfam" id="PF01734">
    <property type="entry name" value="Patatin"/>
    <property type="match status" value="1"/>
</dbReference>
<gene>
    <name evidence="3" type="ORF">A2406_01465</name>
</gene>
<evidence type="ECO:0000313" key="4">
    <source>
        <dbReference type="Proteomes" id="UP000177626"/>
    </source>
</evidence>
<dbReference type="AlphaFoldDB" id="A0A1G2BZZ3"/>
<name>A0A1G2BZZ3_9BACT</name>
<dbReference type="SUPFAM" id="SSF52151">
    <property type="entry name" value="FabD/lysophospholipase-like"/>
    <property type="match status" value="1"/>
</dbReference>
<evidence type="ECO:0000313" key="3">
    <source>
        <dbReference type="EMBL" id="OGY94109.1"/>
    </source>
</evidence>
<sequence>METERDIIIIVKGGTIQGIFSTGVLTAFERHNIYDRVHSIYAVSSGAHSSAYFLAHQTELAAQIYHDKLCKKHRFLTDLSPKIIWHKFWQLLLYKKSFDIIDLDYAREIETMGETKLDVKSIKQSPVNFYVRVFNPDTLGLEYLDAKIDTINRLVQSAKIPPYAYTKIKNELYYDGGIMPTRDFIKNVISKHPDKQIFYIFNDKKTVPRVLKYILWDLLDLLFKTRYLGLAYGIKHFFSLFSYPYIETLRGYKNVHVVYDEIYISKTEKNLDRIHQSYEHGIYKGEQLLKKIGFII</sequence>
<keyword evidence="1" id="KW-0443">Lipid metabolism</keyword>
<dbReference type="EMBL" id="MHKQ01000012">
    <property type="protein sequence ID" value="OGY94109.1"/>
    <property type="molecule type" value="Genomic_DNA"/>
</dbReference>
<organism evidence="3 4">
    <name type="scientific">Candidatus Komeilibacteria bacterium RIFOXYC1_FULL_37_11</name>
    <dbReference type="NCBI Taxonomy" id="1798555"/>
    <lineage>
        <taxon>Bacteria</taxon>
        <taxon>Candidatus Komeiliibacteriota</taxon>
    </lineage>
</organism>
<proteinExistence type="predicted"/>
<dbReference type="InterPro" id="IPR002641">
    <property type="entry name" value="PNPLA_dom"/>
</dbReference>
<feature type="domain" description="PNPLA" evidence="2">
    <location>
        <begin position="11"/>
        <end position="179"/>
    </location>
</feature>
<dbReference type="InterPro" id="IPR016035">
    <property type="entry name" value="Acyl_Trfase/lysoPLipase"/>
</dbReference>
<comment type="caution">
    <text evidence="3">The sequence shown here is derived from an EMBL/GenBank/DDBJ whole genome shotgun (WGS) entry which is preliminary data.</text>
</comment>
<dbReference type="Gene3D" id="3.40.1090.10">
    <property type="entry name" value="Cytosolic phospholipase A2 catalytic domain"/>
    <property type="match status" value="1"/>
</dbReference>
<evidence type="ECO:0000256" key="1">
    <source>
        <dbReference type="ARBA" id="ARBA00023098"/>
    </source>
</evidence>
<accession>A0A1G2BZZ3</accession>